<keyword evidence="2 11" id="KW-0732">Signal</keyword>
<dbReference type="SMART" id="SM00680">
    <property type="entry name" value="CLIP"/>
    <property type="match status" value="2"/>
</dbReference>
<evidence type="ECO:0000259" key="12">
    <source>
        <dbReference type="PROSITE" id="PS50240"/>
    </source>
</evidence>
<keyword evidence="3 10" id="KW-0378">Hydrolase</keyword>
<evidence type="ECO:0000256" key="5">
    <source>
        <dbReference type="ARBA" id="ARBA00022837"/>
    </source>
</evidence>
<dbReference type="InterPro" id="IPR001254">
    <property type="entry name" value="Trypsin_dom"/>
</dbReference>
<dbReference type="OrthoDB" id="9028152at2759"/>
<evidence type="ECO:0000256" key="8">
    <source>
        <dbReference type="ARBA" id="ARBA00023180"/>
    </source>
</evidence>
<organism evidence="14 15">
    <name type="scientific">Stomoxys calcitrans</name>
    <name type="common">Stable fly</name>
    <name type="synonym">Conops calcitrans</name>
    <dbReference type="NCBI Taxonomy" id="35570"/>
    <lineage>
        <taxon>Eukaryota</taxon>
        <taxon>Metazoa</taxon>
        <taxon>Ecdysozoa</taxon>
        <taxon>Arthropoda</taxon>
        <taxon>Hexapoda</taxon>
        <taxon>Insecta</taxon>
        <taxon>Pterygota</taxon>
        <taxon>Neoptera</taxon>
        <taxon>Endopterygota</taxon>
        <taxon>Diptera</taxon>
        <taxon>Brachycera</taxon>
        <taxon>Muscomorpha</taxon>
        <taxon>Muscoidea</taxon>
        <taxon>Muscidae</taxon>
        <taxon>Stomoxys</taxon>
    </lineage>
</organism>
<dbReference type="KEGG" id="scac:106084042"/>
<dbReference type="GO" id="GO:0004252">
    <property type="term" value="F:serine-type endopeptidase activity"/>
    <property type="evidence" value="ECO:0007669"/>
    <property type="project" value="UniProtKB-UniRule"/>
</dbReference>
<dbReference type="GO" id="GO:0005576">
    <property type="term" value="C:extracellular region"/>
    <property type="evidence" value="ECO:0007669"/>
    <property type="project" value="UniProtKB-SubCell"/>
</dbReference>
<dbReference type="PROSITE" id="PS51888">
    <property type="entry name" value="CLIP"/>
    <property type="match status" value="2"/>
</dbReference>
<comment type="similarity">
    <text evidence="9 11">Belongs to the peptidase S1 family. CLIP subfamily.</text>
</comment>
<keyword evidence="11" id="KW-0964">Secreted</keyword>
<dbReference type="PRINTS" id="PR00722">
    <property type="entry name" value="CHYMOTRYPSIN"/>
</dbReference>
<dbReference type="PROSITE" id="PS00135">
    <property type="entry name" value="TRYPSIN_SER"/>
    <property type="match status" value="1"/>
</dbReference>
<keyword evidence="5" id="KW-0106">Calcium</keyword>
<proteinExistence type="inferred from homology"/>
<dbReference type="PROSITE" id="PS00134">
    <property type="entry name" value="TRYPSIN_HIS"/>
    <property type="match status" value="1"/>
</dbReference>
<keyword evidence="8" id="KW-0325">Glycoprotein</keyword>
<evidence type="ECO:0000259" key="13">
    <source>
        <dbReference type="PROSITE" id="PS51888"/>
    </source>
</evidence>
<evidence type="ECO:0000256" key="10">
    <source>
        <dbReference type="RuleBase" id="RU363034"/>
    </source>
</evidence>
<keyword evidence="15" id="KW-1185">Reference proteome</keyword>
<dbReference type="CDD" id="cd00190">
    <property type="entry name" value="Tryp_SPc"/>
    <property type="match status" value="1"/>
</dbReference>
<evidence type="ECO:0000256" key="1">
    <source>
        <dbReference type="ARBA" id="ARBA00022670"/>
    </source>
</evidence>
<evidence type="ECO:0000313" key="14">
    <source>
        <dbReference type="EnsemblMetazoa" id="SCAU007260-PA"/>
    </source>
</evidence>
<dbReference type="Pfam" id="PF12032">
    <property type="entry name" value="CLIP"/>
    <property type="match status" value="2"/>
</dbReference>
<comment type="domain">
    <text evidence="11">The clip domain consists of 35-55 residues which are 'knitted' together usually by 3 conserved disulfide bonds forming a clip-like compact structure.</text>
</comment>
<dbReference type="InterPro" id="IPR018114">
    <property type="entry name" value="TRYPSIN_HIS"/>
</dbReference>
<dbReference type="PROSITE" id="PS50240">
    <property type="entry name" value="TRYPSIN_DOM"/>
    <property type="match status" value="1"/>
</dbReference>
<keyword evidence="6" id="KW-0865">Zymogen</keyword>
<comment type="subcellular location">
    <subcellularLocation>
        <location evidence="11">Secreted</location>
    </subcellularLocation>
</comment>
<dbReference type="STRING" id="35570.A0A1I8PE36"/>
<dbReference type="VEuPathDB" id="VectorBase:SCAU007260"/>
<accession>A0A1I8PE36</accession>
<evidence type="ECO:0000256" key="3">
    <source>
        <dbReference type="ARBA" id="ARBA00022801"/>
    </source>
</evidence>
<dbReference type="InterPro" id="IPR022700">
    <property type="entry name" value="CLIP"/>
</dbReference>
<evidence type="ECO:0000256" key="2">
    <source>
        <dbReference type="ARBA" id="ARBA00022729"/>
    </source>
</evidence>
<dbReference type="EnsemblMetazoa" id="SCAU007260-RA">
    <property type="protein sequence ID" value="SCAU007260-PA"/>
    <property type="gene ID" value="SCAU007260"/>
</dbReference>
<dbReference type="FunFam" id="2.40.10.10:FF:000028">
    <property type="entry name" value="Serine protease easter"/>
    <property type="match status" value="1"/>
</dbReference>
<dbReference type="InterPro" id="IPR051487">
    <property type="entry name" value="Ser/Thr_Proteases_Immune/Dev"/>
</dbReference>
<dbReference type="InterPro" id="IPR038565">
    <property type="entry name" value="CLIP_sf"/>
</dbReference>
<keyword evidence="4 10" id="KW-0720">Serine protease</keyword>
<dbReference type="Gene3D" id="3.30.1640.30">
    <property type="match status" value="2"/>
</dbReference>
<reference evidence="14" key="1">
    <citation type="submission" date="2020-05" db="UniProtKB">
        <authorList>
            <consortium name="EnsemblMetazoa"/>
        </authorList>
    </citation>
    <scope>IDENTIFICATION</scope>
    <source>
        <strain evidence="14">USDA</strain>
    </source>
</reference>
<keyword evidence="7" id="KW-1015">Disulfide bond</keyword>
<evidence type="ECO:0000256" key="7">
    <source>
        <dbReference type="ARBA" id="ARBA00023157"/>
    </source>
</evidence>
<evidence type="ECO:0000256" key="6">
    <source>
        <dbReference type="ARBA" id="ARBA00023145"/>
    </source>
</evidence>
<keyword evidence="1 10" id="KW-0645">Protease</keyword>
<dbReference type="InterPro" id="IPR033116">
    <property type="entry name" value="TRYPSIN_SER"/>
</dbReference>
<dbReference type="InterPro" id="IPR043504">
    <property type="entry name" value="Peptidase_S1_PA_chymotrypsin"/>
</dbReference>
<evidence type="ECO:0000256" key="11">
    <source>
        <dbReference type="RuleBase" id="RU366078"/>
    </source>
</evidence>
<dbReference type="GO" id="GO:0006508">
    <property type="term" value="P:proteolysis"/>
    <property type="evidence" value="ECO:0007669"/>
    <property type="project" value="UniProtKB-KW"/>
</dbReference>
<feature type="signal peptide" evidence="11">
    <location>
        <begin position="1"/>
        <end position="24"/>
    </location>
</feature>
<evidence type="ECO:0000256" key="4">
    <source>
        <dbReference type="ARBA" id="ARBA00022825"/>
    </source>
</evidence>
<protein>
    <recommendedName>
        <fullName evidence="11">CLIP domain-containing serine protease</fullName>
        <ecNumber evidence="10">3.4.21.-</ecNumber>
    </recommendedName>
</protein>
<feature type="domain" description="Peptidase S1" evidence="12">
    <location>
        <begin position="198"/>
        <end position="461"/>
    </location>
</feature>
<feature type="chain" id="PRO_5023967505" description="CLIP domain-containing serine protease" evidence="11">
    <location>
        <begin position="25"/>
        <end position="462"/>
    </location>
</feature>
<dbReference type="Pfam" id="PF00089">
    <property type="entry name" value="Trypsin"/>
    <property type="match status" value="1"/>
</dbReference>
<dbReference type="FunFam" id="2.40.10.10:FF:000084">
    <property type="entry name" value="Serine protease easter"/>
    <property type="match status" value="1"/>
</dbReference>
<dbReference type="Gene3D" id="2.40.10.10">
    <property type="entry name" value="Trypsin-like serine proteases"/>
    <property type="match status" value="2"/>
</dbReference>
<dbReference type="PANTHER" id="PTHR24256">
    <property type="entry name" value="TRYPTASE-RELATED"/>
    <property type="match status" value="1"/>
</dbReference>
<dbReference type="SUPFAM" id="SSF50494">
    <property type="entry name" value="Trypsin-like serine proteases"/>
    <property type="match status" value="1"/>
</dbReference>
<gene>
    <name evidence="14" type="primary">106084042</name>
</gene>
<dbReference type="InterPro" id="IPR001314">
    <property type="entry name" value="Peptidase_S1A"/>
</dbReference>
<evidence type="ECO:0000313" key="15">
    <source>
        <dbReference type="Proteomes" id="UP000095300"/>
    </source>
</evidence>
<dbReference type="Proteomes" id="UP000095300">
    <property type="component" value="Unassembled WGS sequence"/>
</dbReference>
<feature type="domain" description="Clip" evidence="13">
    <location>
        <begin position="115"/>
        <end position="168"/>
    </location>
</feature>
<feature type="domain" description="Clip" evidence="13">
    <location>
        <begin position="29"/>
        <end position="82"/>
    </location>
</feature>
<dbReference type="InterPro" id="IPR009003">
    <property type="entry name" value="Peptidase_S1_PA"/>
</dbReference>
<name>A0A1I8PE36_STOCA</name>
<dbReference type="AlphaFoldDB" id="A0A1I8PE36"/>
<dbReference type="SMART" id="SM00020">
    <property type="entry name" value="Tryp_SPc"/>
    <property type="match status" value="1"/>
</dbReference>
<evidence type="ECO:0000256" key="9">
    <source>
        <dbReference type="ARBA" id="ARBA00024195"/>
    </source>
</evidence>
<dbReference type="EC" id="3.4.21.-" evidence="10"/>
<sequence length="462" mass="50841">MRYSLKTHIIACIIAAFCVNGSLSQINQQCYTPDRALGQCVNIVDCPASLEVLRNVQRTPQETQYLQQSLCAQVGSVVYICCKFQNRNTANEIGLLPTTRECGKSFENRIIGDQPCLSSKKTMGTCINIAQCPPLLSLLTNPLRTPEDTQFLQQNLCHREGSNAYVCCVLESGSRFYVSGESLLPTIRECGKSFDNRIYSGNVTKIDEYPWLALIEYTKPANAKGFHCGATLINKRYVVTAAHCVTGAGLPADWKPTGIRLGEWDRSTDPDCTKSVNNRLECADPHVDVAIQEIVFHPSYNSRDLNHLYDIALIRLAREVTYTDFVSPVCLPIQTELRPRTFDGEKLDVVGFGATETGSSSALKLKAGVDAWNFETCRQKYAPKKVNLQNSQMCAGGQAGVDSCSGDSGGPLVIQQRIDKRDVYVLAGIVSFGPKPCGLPGWPGVYTRVGAYADWILNNIKP</sequence>